<keyword evidence="7" id="KW-0407">Ion channel</keyword>
<dbReference type="GO" id="GO:0005886">
    <property type="term" value="C:plasma membrane"/>
    <property type="evidence" value="ECO:0007669"/>
    <property type="project" value="TreeGrafter"/>
</dbReference>
<dbReference type="SUPFAM" id="SSF81324">
    <property type="entry name" value="Voltage-gated potassium channels"/>
    <property type="match status" value="1"/>
</dbReference>
<evidence type="ECO:0000256" key="7">
    <source>
        <dbReference type="ARBA" id="ARBA00023303"/>
    </source>
</evidence>
<evidence type="ECO:0000259" key="9">
    <source>
        <dbReference type="Pfam" id="PF07885"/>
    </source>
</evidence>
<evidence type="ECO:0000313" key="10">
    <source>
        <dbReference type="Proteomes" id="UP000050640"/>
    </source>
</evidence>
<comment type="subcellular location">
    <subcellularLocation>
        <location evidence="1">Membrane</location>
        <topology evidence="1">Multi-pass membrane protein</topology>
    </subcellularLocation>
</comment>
<evidence type="ECO:0000256" key="5">
    <source>
        <dbReference type="ARBA" id="ARBA00023065"/>
    </source>
</evidence>
<sequence>MCISNETAIQVAKALKQFYHKFGIGHIVLLVSYMNFLLFAAGIFMILETANVNLLRKHWLEALAEHRKSFVVHDMVPQIFNNTKLLVFIHDDKSRYLTKTLNELLMKYEDTLKIRQPLPILPCDYINSLIFICSTVTTIGHGNIYPTTESGRYFSMVCATIGIPFTLMVIKDLSYLIAILFRYPCACFVYFWHIFRYCTLQPVDENELIQRIHGINAARHSDYRNLSKLQTATDRSSAQYTDNDCRNGSNWLGNSWMHDNSFLFAAGTDFVYFISHIQFANYNRDWRYEAGSRAYWLPGRMYMPMTTKVSARITYETESFDSSTNLNFISDCPLNHYVTLGVLQSEDKCPLLRVMQKENAYIDVNTQTESGNREYVPQCTRTQSPEALLIDKPITSRDDVNDLIVETYGARPARLISSGAKLQKSES</sequence>
<dbReference type="Pfam" id="PF07885">
    <property type="entry name" value="Ion_trans_2"/>
    <property type="match status" value="1"/>
</dbReference>
<proteinExistence type="predicted"/>
<dbReference type="Proteomes" id="UP000050640">
    <property type="component" value="Unplaced"/>
</dbReference>
<keyword evidence="2" id="KW-0813">Transport</keyword>
<keyword evidence="10" id="KW-1185">Reference proteome</keyword>
<dbReference type="AlphaFoldDB" id="A0A0R3S4X5"/>
<feature type="transmembrane region" description="Helical" evidence="8">
    <location>
        <begin position="24"/>
        <end position="47"/>
    </location>
</feature>
<dbReference type="InterPro" id="IPR013099">
    <property type="entry name" value="K_chnl_dom"/>
</dbReference>
<protein>
    <submittedName>
        <fullName evidence="11">Ion_trans_2 domain-containing protein</fullName>
    </submittedName>
</protein>
<dbReference type="InterPro" id="IPR003280">
    <property type="entry name" value="2pore_dom_K_chnl"/>
</dbReference>
<keyword evidence="4 8" id="KW-1133">Transmembrane helix</keyword>
<dbReference type="GO" id="GO:0022841">
    <property type="term" value="F:potassium ion leak channel activity"/>
    <property type="evidence" value="ECO:0007669"/>
    <property type="project" value="TreeGrafter"/>
</dbReference>
<evidence type="ECO:0000256" key="3">
    <source>
        <dbReference type="ARBA" id="ARBA00022692"/>
    </source>
</evidence>
<keyword evidence="6 8" id="KW-0472">Membrane</keyword>
<name>A0A0R3S4X5_9BILA</name>
<dbReference type="WBParaSite" id="EEL_0000984401-mRNA-1">
    <property type="protein sequence ID" value="EEL_0000984401-mRNA-1"/>
    <property type="gene ID" value="EEL_0000984401"/>
</dbReference>
<evidence type="ECO:0000256" key="8">
    <source>
        <dbReference type="SAM" id="Phobius"/>
    </source>
</evidence>
<evidence type="ECO:0000256" key="1">
    <source>
        <dbReference type="ARBA" id="ARBA00004141"/>
    </source>
</evidence>
<dbReference type="GO" id="GO:0015271">
    <property type="term" value="F:outward rectifier potassium channel activity"/>
    <property type="evidence" value="ECO:0007669"/>
    <property type="project" value="TreeGrafter"/>
</dbReference>
<evidence type="ECO:0000256" key="2">
    <source>
        <dbReference type="ARBA" id="ARBA00022448"/>
    </source>
</evidence>
<dbReference type="PANTHER" id="PTHR11003">
    <property type="entry name" value="POTASSIUM CHANNEL, SUBFAMILY K"/>
    <property type="match status" value="1"/>
</dbReference>
<dbReference type="GO" id="GO:0030322">
    <property type="term" value="P:stabilization of membrane potential"/>
    <property type="evidence" value="ECO:0007669"/>
    <property type="project" value="TreeGrafter"/>
</dbReference>
<evidence type="ECO:0000256" key="6">
    <source>
        <dbReference type="ARBA" id="ARBA00023136"/>
    </source>
</evidence>
<keyword evidence="3 8" id="KW-0812">Transmembrane</keyword>
<feature type="domain" description="Potassium channel" evidence="9">
    <location>
        <begin position="124"/>
        <end position="174"/>
    </location>
</feature>
<dbReference type="PANTHER" id="PTHR11003:SF337">
    <property type="entry name" value="POTASSIUM CHANNEL DOMAIN-CONTAINING PROTEIN"/>
    <property type="match status" value="1"/>
</dbReference>
<reference evidence="11" key="1">
    <citation type="submission" date="2017-02" db="UniProtKB">
        <authorList>
            <consortium name="WormBaseParasite"/>
        </authorList>
    </citation>
    <scope>IDENTIFICATION</scope>
</reference>
<keyword evidence="5" id="KW-0406">Ion transport</keyword>
<organism evidence="10 11">
    <name type="scientific">Elaeophora elaphi</name>
    <dbReference type="NCBI Taxonomy" id="1147741"/>
    <lineage>
        <taxon>Eukaryota</taxon>
        <taxon>Metazoa</taxon>
        <taxon>Ecdysozoa</taxon>
        <taxon>Nematoda</taxon>
        <taxon>Chromadorea</taxon>
        <taxon>Rhabditida</taxon>
        <taxon>Spirurina</taxon>
        <taxon>Spiruromorpha</taxon>
        <taxon>Filarioidea</taxon>
        <taxon>Onchocercidae</taxon>
        <taxon>Elaeophora</taxon>
    </lineage>
</organism>
<evidence type="ECO:0000256" key="4">
    <source>
        <dbReference type="ARBA" id="ARBA00022989"/>
    </source>
</evidence>
<dbReference type="Gene3D" id="1.10.287.70">
    <property type="match status" value="1"/>
</dbReference>
<accession>A0A0R3S4X5</accession>
<evidence type="ECO:0000313" key="11">
    <source>
        <dbReference type="WBParaSite" id="EEL_0000984401-mRNA-1"/>
    </source>
</evidence>